<dbReference type="FunFam" id="3.40.50.1820:FF:000043">
    <property type="entry name" value="acylamino-acid-releasing enzyme"/>
    <property type="match status" value="1"/>
</dbReference>
<feature type="domain" description="Acylamino-acid-releasing enzyme N-terminal" evidence="11">
    <location>
        <begin position="77"/>
        <end position="220"/>
    </location>
</feature>
<evidence type="ECO:0000256" key="1">
    <source>
        <dbReference type="ARBA" id="ARBA00000721"/>
    </source>
</evidence>
<keyword evidence="7" id="KW-0963">Cytoplasm</keyword>
<comment type="catalytic activity">
    <reaction evidence="1">
        <text>Cleavage of an N-acetyl or N-formyl amino acid from the N-terminus of a polypeptide.</text>
        <dbReference type="EC" id="3.4.19.1"/>
    </reaction>
</comment>
<feature type="domain" description="Peptidase S9 prolyl oligopeptidase catalytic" evidence="10">
    <location>
        <begin position="574"/>
        <end position="782"/>
    </location>
</feature>
<dbReference type="GO" id="GO:0008242">
    <property type="term" value="F:omega peptidase activity"/>
    <property type="evidence" value="ECO:0007669"/>
    <property type="project" value="UniProtKB-EC"/>
</dbReference>
<dbReference type="Gene3D" id="2.120.10.30">
    <property type="entry name" value="TolB, C-terminal domain"/>
    <property type="match status" value="1"/>
</dbReference>
<organism evidence="12 13">
    <name type="scientific">Sylvietta virens</name>
    <name type="common">Green crombec</name>
    <dbReference type="NCBI Taxonomy" id="208069"/>
    <lineage>
        <taxon>Eukaryota</taxon>
        <taxon>Metazoa</taxon>
        <taxon>Chordata</taxon>
        <taxon>Craniata</taxon>
        <taxon>Vertebrata</taxon>
        <taxon>Euteleostomi</taxon>
        <taxon>Archelosauria</taxon>
        <taxon>Archosauria</taxon>
        <taxon>Dinosauria</taxon>
        <taxon>Saurischia</taxon>
        <taxon>Theropoda</taxon>
        <taxon>Coelurosauria</taxon>
        <taxon>Aves</taxon>
        <taxon>Neognathae</taxon>
        <taxon>Neoaves</taxon>
        <taxon>Telluraves</taxon>
        <taxon>Australaves</taxon>
        <taxon>Passeriformes</taxon>
        <taxon>Sylvioidea</taxon>
        <taxon>Sylviidae</taxon>
        <taxon>Acrocephalinae</taxon>
        <taxon>Sylvietta</taxon>
    </lineage>
</organism>
<dbReference type="Gene3D" id="3.40.50.1820">
    <property type="entry name" value="alpha/beta hydrolase"/>
    <property type="match status" value="1"/>
</dbReference>
<dbReference type="PANTHER" id="PTHR42776">
    <property type="entry name" value="SERINE PEPTIDASE S9 FAMILY MEMBER"/>
    <property type="match status" value="1"/>
</dbReference>
<dbReference type="EMBL" id="VXAN01000242">
    <property type="protein sequence ID" value="NXK65934.1"/>
    <property type="molecule type" value="Genomic_DNA"/>
</dbReference>
<evidence type="ECO:0000259" key="11">
    <source>
        <dbReference type="Pfam" id="PF19283"/>
    </source>
</evidence>
<dbReference type="EC" id="3.4.19.1" evidence="5"/>
<accession>A0A7L0L9P8</accession>
<dbReference type="InterPro" id="IPR045550">
    <property type="entry name" value="AARE_N"/>
</dbReference>
<protein>
    <recommendedName>
        <fullName evidence="6">Acylamino-acid-releasing enzyme</fullName>
        <ecNumber evidence="5">3.4.19.1</ecNumber>
    </recommendedName>
</protein>
<gene>
    <name evidence="12" type="primary">Apeh</name>
    <name evidence="12" type="ORF">SYLVIR_R02042</name>
</gene>
<feature type="domain" description="Acylamino-acid-releasing enzyme N-terminal" evidence="11">
    <location>
        <begin position="259"/>
        <end position="501"/>
    </location>
</feature>
<dbReference type="InterPro" id="IPR001375">
    <property type="entry name" value="Peptidase_S9_cat"/>
</dbReference>
<evidence type="ECO:0000256" key="9">
    <source>
        <dbReference type="SAM" id="MobiDB-lite"/>
    </source>
</evidence>
<evidence type="ECO:0000256" key="5">
    <source>
        <dbReference type="ARBA" id="ARBA00012917"/>
    </source>
</evidence>
<evidence type="ECO:0000256" key="2">
    <source>
        <dbReference type="ARBA" id="ARBA00004496"/>
    </source>
</evidence>
<dbReference type="SUPFAM" id="SSF82171">
    <property type="entry name" value="DPP6 N-terminal domain-like"/>
    <property type="match status" value="1"/>
</dbReference>
<evidence type="ECO:0000313" key="12">
    <source>
        <dbReference type="EMBL" id="NXK65934.1"/>
    </source>
</evidence>
<dbReference type="Pfam" id="PF19283">
    <property type="entry name" value="APEH_N"/>
    <property type="match status" value="2"/>
</dbReference>
<dbReference type="GO" id="GO:0004252">
    <property type="term" value="F:serine-type endopeptidase activity"/>
    <property type="evidence" value="ECO:0007669"/>
    <property type="project" value="TreeGrafter"/>
</dbReference>
<evidence type="ECO:0000256" key="7">
    <source>
        <dbReference type="ARBA" id="ARBA00022490"/>
    </source>
</evidence>
<reference evidence="12 13" key="1">
    <citation type="submission" date="2019-09" db="EMBL/GenBank/DDBJ databases">
        <title>Bird 10,000 Genomes (B10K) Project - Family phase.</title>
        <authorList>
            <person name="Zhang G."/>
        </authorList>
    </citation>
    <scope>NUCLEOTIDE SEQUENCE [LARGE SCALE GENOMIC DNA]</scope>
    <source>
        <strain evidence="12">B10K-DU-009-59</strain>
        <tissue evidence="12">Muscle</tissue>
    </source>
</reference>
<dbReference type="AlphaFoldDB" id="A0A7L0L9P8"/>
<dbReference type="GO" id="GO:0006508">
    <property type="term" value="P:proteolysis"/>
    <property type="evidence" value="ECO:0007669"/>
    <property type="project" value="InterPro"/>
</dbReference>
<dbReference type="SUPFAM" id="SSF53474">
    <property type="entry name" value="alpha/beta-Hydrolases"/>
    <property type="match status" value="1"/>
</dbReference>
<feature type="region of interest" description="Disordered" evidence="9">
    <location>
        <begin position="204"/>
        <end position="230"/>
    </location>
</feature>
<comment type="similarity">
    <text evidence="3">Belongs to the peptidase S9C family.</text>
</comment>
<evidence type="ECO:0000256" key="4">
    <source>
        <dbReference type="ARBA" id="ARBA00011881"/>
    </source>
</evidence>
<feature type="non-terminal residue" evidence="12">
    <location>
        <position position="1"/>
    </location>
</feature>
<feature type="compositionally biased region" description="Basic and acidic residues" evidence="9">
    <location>
        <begin position="217"/>
        <end position="227"/>
    </location>
</feature>
<name>A0A7L0L9P8_9SYLV</name>
<evidence type="ECO:0000256" key="8">
    <source>
        <dbReference type="ARBA" id="ARBA00022801"/>
    </source>
</evidence>
<evidence type="ECO:0000256" key="3">
    <source>
        <dbReference type="ARBA" id="ARBA00010040"/>
    </source>
</evidence>
<proteinExistence type="inferred from homology"/>
<dbReference type="InterPro" id="IPR029058">
    <property type="entry name" value="AB_hydrolase_fold"/>
</dbReference>
<dbReference type="InterPro" id="IPR011042">
    <property type="entry name" value="6-blade_b-propeller_TolB-like"/>
</dbReference>
<evidence type="ECO:0000259" key="10">
    <source>
        <dbReference type="Pfam" id="PF00326"/>
    </source>
</evidence>
<comment type="subunit">
    <text evidence="4">Homotetramer.</text>
</comment>
<comment type="subcellular location">
    <subcellularLocation>
        <location evidence="2">Cytoplasm</location>
    </subcellularLocation>
</comment>
<evidence type="ECO:0000313" key="13">
    <source>
        <dbReference type="Proteomes" id="UP000567822"/>
    </source>
</evidence>
<feature type="non-terminal residue" evidence="12">
    <location>
        <position position="783"/>
    </location>
</feature>
<comment type="caution">
    <text evidence="12">The sequence shown here is derived from an EMBL/GenBank/DDBJ whole genome shotgun (WGS) entry which is preliminary data.</text>
</comment>
<keyword evidence="13" id="KW-1185">Reference proteome</keyword>
<dbReference type="Proteomes" id="UP000567822">
    <property type="component" value="Unassembled WGS sequence"/>
</dbReference>
<dbReference type="FunFam" id="2.120.10.30:FF:000076">
    <property type="entry name" value="Acylamino-acid-releasing enzyme"/>
    <property type="match status" value="1"/>
</dbReference>
<sequence length="783" mass="86206">RVPQVQPRVEELSELYRELSQQPGLSTACLGPDLTTQYGGKYCSLYTGRRMGRTGWGVGCLPGGDAVGVFTLLPAEWSQRDLARAENIKFCRQYLIFHDGASIVYSGPAGTCSEIKDELLSRESPSGMLKAVLRKVPGKEKEKEKQFLEVWDQNRKVKSIDLTALDKHGSVYDDDQFGCLAWSHSETHLLYVAEKKRPKAESFFQSKVPELSTSDEDTGHPKKEDAPIKVGSPHPGSAGGWLCGCGADQAVPQGEQFVHHDDWGETLSARSVPVLCVLDIEGNSISVLEGIPEHLSPGQAFWSPEDTGVVFVGWWHDPFRLGLRHCTNRRSALFYVDLTGGRCELLSEDSRAVWSPRLSPDGCRIIYLENSVLGPHQQCSRLCMYDWYTKHTSTVLEAVPRQARGAFPGIYCGSLPGMCWAADSRRILLDTAQRSQQDVFVVDTATGTTTSLTADSPQGSWSVLTINRDLLVARFSTPSCPPTLKVAVLPAAGREAQTQWICLQDAPPVPGISWGIRTLQPPPEQEHLQYRGLDFDAILMRPSEGPTAQKPPLVVMPHGGPHSVFTAGWMLYPAVLCRVGFAVLLVNYRGSLGFGQDSVASLPGKVGTQDVHDVQFCVERVLQEETLDASRVALVGGSHGGFLACHLIGQFPDTYHACVVRNPVVNIASMVGTTDIPDWCLTETGLPYKPDALPDPAQWTEMLNKSPIRYVDRVRAPVLLMLGEDDRRVPPKQGLEYYRALKARGVPTRLLWYPGNNHALAGVEAEADGFMNMALWLLKHLQC</sequence>
<keyword evidence="8" id="KW-0378">Hydrolase</keyword>
<dbReference type="PANTHER" id="PTHR42776:SF4">
    <property type="entry name" value="ACYLAMINO-ACID-RELEASING ENZYME"/>
    <property type="match status" value="1"/>
</dbReference>
<dbReference type="Pfam" id="PF00326">
    <property type="entry name" value="Peptidase_S9"/>
    <property type="match status" value="1"/>
</dbReference>
<dbReference type="GO" id="GO:0005737">
    <property type="term" value="C:cytoplasm"/>
    <property type="evidence" value="ECO:0007669"/>
    <property type="project" value="UniProtKB-SubCell"/>
</dbReference>
<evidence type="ECO:0000256" key="6">
    <source>
        <dbReference type="ARBA" id="ARBA00018421"/>
    </source>
</evidence>